<dbReference type="Proteomes" id="UP001152799">
    <property type="component" value="Chromosome 3"/>
</dbReference>
<name>A0A9N9QHT3_9CUCU</name>
<proteinExistence type="predicted"/>
<sequence>MFERRPELHQFAEVFEQENCTAETIVENGSRIILAIYEAPKIEVSIENHRYMSFAKSTRLNLNTAVKLASLPPTAATACQHLSRVYYQVQNWLGKDLNPEQWTWTINNNILEPLKTLSPPAPDVLLCTIGPQSTYLRPNLRA</sequence>
<accession>A0A9N9QHT3</accession>
<dbReference type="OrthoDB" id="6781249at2759"/>
<keyword evidence="2" id="KW-1185">Reference proteome</keyword>
<dbReference type="EMBL" id="OU892279">
    <property type="protein sequence ID" value="CAG9765676.1"/>
    <property type="molecule type" value="Genomic_DNA"/>
</dbReference>
<protein>
    <submittedName>
        <fullName evidence="1">Uncharacterized protein</fullName>
    </submittedName>
</protein>
<dbReference type="AlphaFoldDB" id="A0A9N9QHT3"/>
<reference evidence="1" key="1">
    <citation type="submission" date="2022-01" db="EMBL/GenBank/DDBJ databases">
        <authorList>
            <person name="King R."/>
        </authorList>
    </citation>
    <scope>NUCLEOTIDE SEQUENCE</scope>
</reference>
<evidence type="ECO:0000313" key="2">
    <source>
        <dbReference type="Proteomes" id="UP001152799"/>
    </source>
</evidence>
<evidence type="ECO:0000313" key="1">
    <source>
        <dbReference type="EMBL" id="CAG9765676.1"/>
    </source>
</evidence>
<organism evidence="1 2">
    <name type="scientific">Ceutorhynchus assimilis</name>
    <name type="common">cabbage seed weevil</name>
    <dbReference type="NCBI Taxonomy" id="467358"/>
    <lineage>
        <taxon>Eukaryota</taxon>
        <taxon>Metazoa</taxon>
        <taxon>Ecdysozoa</taxon>
        <taxon>Arthropoda</taxon>
        <taxon>Hexapoda</taxon>
        <taxon>Insecta</taxon>
        <taxon>Pterygota</taxon>
        <taxon>Neoptera</taxon>
        <taxon>Endopterygota</taxon>
        <taxon>Coleoptera</taxon>
        <taxon>Polyphaga</taxon>
        <taxon>Cucujiformia</taxon>
        <taxon>Curculionidae</taxon>
        <taxon>Ceutorhynchinae</taxon>
        <taxon>Ceutorhynchus</taxon>
    </lineage>
</organism>
<gene>
    <name evidence="1" type="ORF">CEUTPL_LOCUS6281</name>
</gene>